<sequence>MSVKHRIKKIWASWCNFNLHQALPQVRSKSALQRAIEQELAHLKQENTPLTGSSKSSIFQR</sequence>
<protein>
    <submittedName>
        <fullName evidence="1">Uncharacterized protein</fullName>
    </submittedName>
</protein>
<reference evidence="1" key="1">
    <citation type="submission" date="2018-06" db="EMBL/GenBank/DDBJ databases">
        <authorList>
            <person name="Zhirakovskaya E."/>
        </authorList>
    </citation>
    <scope>NUCLEOTIDE SEQUENCE</scope>
</reference>
<accession>A0A3B1D384</accession>
<organism evidence="1">
    <name type="scientific">hydrothermal vent metagenome</name>
    <dbReference type="NCBI Taxonomy" id="652676"/>
    <lineage>
        <taxon>unclassified sequences</taxon>
        <taxon>metagenomes</taxon>
        <taxon>ecological metagenomes</taxon>
    </lineage>
</organism>
<proteinExistence type="predicted"/>
<evidence type="ECO:0000313" key="1">
    <source>
        <dbReference type="EMBL" id="VAX26125.1"/>
    </source>
</evidence>
<dbReference type="AlphaFoldDB" id="A0A3B1D384"/>
<gene>
    <name evidence="1" type="ORF">MNBD_NITROSPIRAE01-1155</name>
</gene>
<dbReference type="EMBL" id="UOGF01000007">
    <property type="protein sequence ID" value="VAX26125.1"/>
    <property type="molecule type" value="Genomic_DNA"/>
</dbReference>
<name>A0A3B1D384_9ZZZZ</name>